<organism evidence="1">
    <name type="scientific">viral metagenome</name>
    <dbReference type="NCBI Taxonomy" id="1070528"/>
    <lineage>
        <taxon>unclassified sequences</taxon>
        <taxon>metagenomes</taxon>
        <taxon>organismal metagenomes</taxon>
    </lineage>
</organism>
<dbReference type="EMBL" id="MN739533">
    <property type="protein sequence ID" value="QHT11257.1"/>
    <property type="molecule type" value="Genomic_DNA"/>
</dbReference>
<name>A0A6C0D415_9ZZZZ</name>
<proteinExistence type="predicted"/>
<evidence type="ECO:0000313" key="1">
    <source>
        <dbReference type="EMBL" id="QHT11257.1"/>
    </source>
</evidence>
<accession>A0A6C0D415</accession>
<dbReference type="AlphaFoldDB" id="A0A6C0D415"/>
<protein>
    <submittedName>
        <fullName evidence="1">Uncharacterized protein</fullName>
    </submittedName>
</protein>
<sequence length="162" mass="18827">MSSKCPISFSGYYQAIKILTYQISASKYVFQVERYDKPSIYIDLYPHESLAELHARINANMEYNNKIHDLFVIKDDEEDPGILSIRADPNKTLLELVEFIPDYFKSAYCSPIRKIIKLYVVDEQWLITKSEKKCVIEMTSVCYEKDEIPPPIRSISVFSASH</sequence>
<reference evidence="1" key="1">
    <citation type="journal article" date="2020" name="Nature">
        <title>Giant virus diversity and host interactions through global metagenomics.</title>
        <authorList>
            <person name="Schulz F."/>
            <person name="Roux S."/>
            <person name="Paez-Espino D."/>
            <person name="Jungbluth S."/>
            <person name="Walsh D.A."/>
            <person name="Denef V.J."/>
            <person name="McMahon K.D."/>
            <person name="Konstantinidis K.T."/>
            <person name="Eloe-Fadrosh E.A."/>
            <person name="Kyrpides N.C."/>
            <person name="Woyke T."/>
        </authorList>
    </citation>
    <scope>NUCLEOTIDE SEQUENCE</scope>
    <source>
        <strain evidence="1">GVMAG-M-3300023174-111</strain>
    </source>
</reference>